<feature type="compositionally biased region" description="Polar residues" evidence="1">
    <location>
        <begin position="89"/>
        <end position="100"/>
    </location>
</feature>
<sequence>MESTSACLPTYCHKRYAEDMKSDIGRWEISQRQFDAAWGRLPEVPSPFAPRAQDQRLMASRQQAPFPPVPKTRTSPIVTRTKVARHGSTPHQQRPSSSGGEQFMLPLRTFAPPRRADSYSHPPMPLQEFRSSRRWPPNGYRQDDALSAKVAEDLICSGASTFKGYWDNIEHAPAGYVRFYAVMESEHLGRTDRASFKPNAYRDISLNVTGTAESEFPWLSLEQPGMAYAFGKSAGTTTLNYWVSKWGSGTPPTKFAGNTRPRKLKLLQILDRLQQLESGLEDDPDELYRYLYSTLIEDPERYSDKPHFGIDQQIADLIEVLTNANWIDFSSPKNQVVAKFFDSPDLPKKQNFFHQLLLSVELHLRIQSSDFTDKAKRKLIQQLPPTIAWNLALAQRWLEHMSITKSRTSSSQSTFSFDLITKKRQKEALQEFAETLKWPNMDEIEYVLDETDQAEKALEDRSADAMSWFSGIILPGRTLPWLIMNSLIDCDRDTGEALKYLTHMQPAAGFQYRANTYWSFQCIVGKVLGASRGVKQVAGWIGPCIYTPDLKRTECVRVRQYESQDPRLTPKDVETMDVRTHPLGTIETEYPVDDYEVPMPDTEEVTDLIRIEKLSFVPTKEQPSTRQGSGAPLLFDAAIYFACGGESWPMKLRYDVNFINAFPCHQGPHVLFYDFQYKAIKIDDGLVDIHDWGRQSGRTSRPPSIRSSPASKKSMALTAAANELAHMQVTKVLAIEALGVSDNEVFARAWCAHNGHSAIVANIKETCMACAIREAYAACVSVVIFTEGGKDTEKDEGVYDGRR</sequence>
<dbReference type="PANTHER" id="PTHR42345:SF1">
    <property type="entry name" value="VTC DOMAIN-CONTAINING PROTEIN"/>
    <property type="match status" value="1"/>
</dbReference>
<feature type="region of interest" description="Disordered" evidence="1">
    <location>
        <begin position="82"/>
        <end position="137"/>
    </location>
</feature>
<proteinExistence type="predicted"/>
<reference evidence="2" key="1">
    <citation type="journal article" date="2020" name="Stud. Mycol.">
        <title>101 Dothideomycetes genomes: a test case for predicting lifestyles and emergence of pathogens.</title>
        <authorList>
            <person name="Haridas S."/>
            <person name="Albert R."/>
            <person name="Binder M."/>
            <person name="Bloem J."/>
            <person name="Labutti K."/>
            <person name="Salamov A."/>
            <person name="Andreopoulos B."/>
            <person name="Baker S."/>
            <person name="Barry K."/>
            <person name="Bills G."/>
            <person name="Bluhm B."/>
            <person name="Cannon C."/>
            <person name="Castanera R."/>
            <person name="Culley D."/>
            <person name="Daum C."/>
            <person name="Ezra D."/>
            <person name="Gonzalez J."/>
            <person name="Henrissat B."/>
            <person name="Kuo A."/>
            <person name="Liang C."/>
            <person name="Lipzen A."/>
            <person name="Lutzoni F."/>
            <person name="Magnuson J."/>
            <person name="Mondo S."/>
            <person name="Nolan M."/>
            <person name="Ohm R."/>
            <person name="Pangilinan J."/>
            <person name="Park H.-J."/>
            <person name="Ramirez L."/>
            <person name="Alfaro M."/>
            <person name="Sun H."/>
            <person name="Tritt A."/>
            <person name="Yoshinaga Y."/>
            <person name="Zwiers L.-H."/>
            <person name="Turgeon B."/>
            <person name="Goodwin S."/>
            <person name="Spatafora J."/>
            <person name="Crous P."/>
            <person name="Grigoriev I."/>
        </authorList>
    </citation>
    <scope>NUCLEOTIDE SEQUENCE</scope>
    <source>
        <strain evidence="2">CBS 122681</strain>
    </source>
</reference>
<keyword evidence="3" id="KW-1185">Reference proteome</keyword>
<dbReference type="PANTHER" id="PTHR42345">
    <property type="entry name" value="TPR_REGION DOMAIN-CONTAINING PROTEIN"/>
    <property type="match status" value="1"/>
</dbReference>
<gene>
    <name evidence="2" type="ORF">K491DRAFT_92279</name>
</gene>
<name>A0A6A6TLG1_9PLEO</name>
<organism evidence="2 3">
    <name type="scientific">Lophiostoma macrostomum CBS 122681</name>
    <dbReference type="NCBI Taxonomy" id="1314788"/>
    <lineage>
        <taxon>Eukaryota</taxon>
        <taxon>Fungi</taxon>
        <taxon>Dikarya</taxon>
        <taxon>Ascomycota</taxon>
        <taxon>Pezizomycotina</taxon>
        <taxon>Dothideomycetes</taxon>
        <taxon>Pleosporomycetidae</taxon>
        <taxon>Pleosporales</taxon>
        <taxon>Lophiostomataceae</taxon>
        <taxon>Lophiostoma</taxon>
    </lineage>
</organism>
<evidence type="ECO:0000313" key="3">
    <source>
        <dbReference type="Proteomes" id="UP000799324"/>
    </source>
</evidence>
<feature type="compositionally biased region" description="Low complexity" evidence="1">
    <location>
        <begin position="696"/>
        <end position="712"/>
    </location>
</feature>
<evidence type="ECO:0000313" key="2">
    <source>
        <dbReference type="EMBL" id="KAF2660151.1"/>
    </source>
</evidence>
<dbReference type="OrthoDB" id="6493944at2759"/>
<dbReference type="AlphaFoldDB" id="A0A6A6TLG1"/>
<feature type="region of interest" description="Disordered" evidence="1">
    <location>
        <begin position="693"/>
        <end position="712"/>
    </location>
</feature>
<evidence type="ECO:0000256" key="1">
    <source>
        <dbReference type="SAM" id="MobiDB-lite"/>
    </source>
</evidence>
<dbReference type="Proteomes" id="UP000799324">
    <property type="component" value="Unassembled WGS sequence"/>
</dbReference>
<accession>A0A6A6TLG1</accession>
<dbReference type="EMBL" id="MU004301">
    <property type="protein sequence ID" value="KAF2660151.1"/>
    <property type="molecule type" value="Genomic_DNA"/>
</dbReference>
<protein>
    <submittedName>
        <fullName evidence="2">Uncharacterized protein</fullName>
    </submittedName>
</protein>